<dbReference type="PRINTS" id="PR00081">
    <property type="entry name" value="GDHRDH"/>
</dbReference>
<dbReference type="RefSeq" id="WP_043564747.1">
    <property type="nucleotide sequence ID" value="NZ_JAPTMY010000047.1"/>
</dbReference>
<accession>A0ABT4IC45</accession>
<dbReference type="PANTHER" id="PTHR42760:SF133">
    <property type="entry name" value="3-OXOACYL-[ACYL-CARRIER-PROTEIN] REDUCTASE"/>
    <property type="match status" value="1"/>
</dbReference>
<evidence type="ECO:0000313" key="4">
    <source>
        <dbReference type="Proteomes" id="UP001072034"/>
    </source>
</evidence>
<dbReference type="Pfam" id="PF13561">
    <property type="entry name" value="adh_short_C2"/>
    <property type="match status" value="1"/>
</dbReference>
<dbReference type="EMBL" id="JAPTMY010000047">
    <property type="protein sequence ID" value="MCZ0859315.1"/>
    <property type="molecule type" value="Genomic_DNA"/>
</dbReference>
<comment type="similarity">
    <text evidence="1">Belongs to the short-chain dehydrogenases/reductases (SDR) family.</text>
</comment>
<proteinExistence type="inferred from homology"/>
<dbReference type="PRINTS" id="PR00080">
    <property type="entry name" value="SDRFAMILY"/>
</dbReference>
<gene>
    <name evidence="3" type="ORF">OHJ16_14850</name>
</gene>
<keyword evidence="4" id="KW-1185">Reference proteome</keyword>
<dbReference type="CDD" id="cd05233">
    <property type="entry name" value="SDR_c"/>
    <property type="match status" value="1"/>
</dbReference>
<keyword evidence="2" id="KW-0560">Oxidoreductase</keyword>
<dbReference type="InterPro" id="IPR036291">
    <property type="entry name" value="NAD(P)-bd_dom_sf"/>
</dbReference>
<evidence type="ECO:0000256" key="1">
    <source>
        <dbReference type="ARBA" id="ARBA00006484"/>
    </source>
</evidence>
<comment type="caution">
    <text evidence="3">The sequence shown here is derived from an EMBL/GenBank/DDBJ whole genome shotgun (WGS) entry which is preliminary data.</text>
</comment>
<evidence type="ECO:0000256" key="2">
    <source>
        <dbReference type="ARBA" id="ARBA00023002"/>
    </source>
</evidence>
<dbReference type="InterPro" id="IPR002347">
    <property type="entry name" value="SDR_fam"/>
</dbReference>
<dbReference type="Proteomes" id="UP001072034">
    <property type="component" value="Unassembled WGS sequence"/>
</dbReference>
<sequence length="261" mass="27599">MMIEYTTPVFPERHTAVVSGCGAPRGIARVTARRLAGEGWNVVAVDISEEVLGFGAELAQEYPDVKTLALALDISDEARVRDAFATIEAEMPPVVGLANIAGIACPTPLEEMATEVFDRVLAVNCRGTMLMMKYGAQQMKRHGIGRIVNFSSITALDGGGTFSKFAYAAAKAGVQGITKGGARELGQYGINTNCLLPGPIDTDIMGGRLTEERKMQMSSNIPVGRVGQPEEVAAVVSFLLSPAASFVNGVSINVDGGKHMH</sequence>
<reference evidence="3" key="1">
    <citation type="submission" date="2022-10" db="EMBL/GenBank/DDBJ databases">
        <title>Genome sequence of Actinomyces israelii ATCC 10048.</title>
        <authorList>
            <person name="Watt R.M."/>
            <person name="Tong W.M."/>
        </authorList>
    </citation>
    <scope>NUCLEOTIDE SEQUENCE</scope>
    <source>
        <strain evidence="3">ATCC 10048</strain>
    </source>
</reference>
<dbReference type="PANTHER" id="PTHR42760">
    <property type="entry name" value="SHORT-CHAIN DEHYDROGENASES/REDUCTASES FAMILY MEMBER"/>
    <property type="match status" value="1"/>
</dbReference>
<organism evidence="3 4">
    <name type="scientific">Actinomyces israelii</name>
    <dbReference type="NCBI Taxonomy" id="1659"/>
    <lineage>
        <taxon>Bacteria</taxon>
        <taxon>Bacillati</taxon>
        <taxon>Actinomycetota</taxon>
        <taxon>Actinomycetes</taxon>
        <taxon>Actinomycetales</taxon>
        <taxon>Actinomycetaceae</taxon>
        <taxon>Actinomyces</taxon>
    </lineage>
</organism>
<evidence type="ECO:0000313" key="3">
    <source>
        <dbReference type="EMBL" id="MCZ0859315.1"/>
    </source>
</evidence>
<dbReference type="SUPFAM" id="SSF51735">
    <property type="entry name" value="NAD(P)-binding Rossmann-fold domains"/>
    <property type="match status" value="1"/>
</dbReference>
<name>A0ABT4IC45_9ACTO</name>
<dbReference type="Gene3D" id="3.40.50.720">
    <property type="entry name" value="NAD(P)-binding Rossmann-like Domain"/>
    <property type="match status" value="1"/>
</dbReference>
<protein>
    <submittedName>
        <fullName evidence="3">SDR family NAD(P)-dependent oxidoreductase</fullName>
    </submittedName>
</protein>